<organism evidence="2 3">
    <name type="scientific">Sporosarcina ureae</name>
    <dbReference type="NCBI Taxonomy" id="1571"/>
    <lineage>
        <taxon>Bacteria</taxon>
        <taxon>Bacillati</taxon>
        <taxon>Bacillota</taxon>
        <taxon>Bacilli</taxon>
        <taxon>Bacillales</taxon>
        <taxon>Caryophanaceae</taxon>
        <taxon>Sporosarcina</taxon>
    </lineage>
</organism>
<evidence type="ECO:0000256" key="1">
    <source>
        <dbReference type="SAM" id="MobiDB-lite"/>
    </source>
</evidence>
<dbReference type="Pfam" id="PF14070">
    <property type="entry name" value="YjfB_motility"/>
    <property type="match status" value="1"/>
</dbReference>
<evidence type="ECO:0000313" key="3">
    <source>
        <dbReference type="Proteomes" id="UP000192486"/>
    </source>
</evidence>
<protein>
    <recommendedName>
        <fullName evidence="4">Motility protein</fullName>
    </recommendedName>
</protein>
<sequence length="59" mass="6367">MDINSIMSSQLRSLQSTVQMSVMNKALSMETSAMNDMLNGLENQPVAHPTKGASIDIKA</sequence>
<dbReference type="EMBL" id="CP015108">
    <property type="protein sequence ID" value="ARF13462.1"/>
    <property type="molecule type" value="Genomic_DNA"/>
</dbReference>
<feature type="region of interest" description="Disordered" evidence="1">
    <location>
        <begin position="40"/>
        <end position="59"/>
    </location>
</feature>
<dbReference type="InterPro" id="IPR025906">
    <property type="entry name" value="YjfB_motility"/>
</dbReference>
<evidence type="ECO:0008006" key="4">
    <source>
        <dbReference type="Google" id="ProtNLM"/>
    </source>
</evidence>
<accession>A0ABN4YKL7</accession>
<name>A0ABN4YKL7_SPOUR</name>
<dbReference type="Proteomes" id="UP000192486">
    <property type="component" value="Chromosome"/>
</dbReference>
<reference evidence="2 3" key="1">
    <citation type="submission" date="2016-04" db="EMBL/GenBank/DDBJ databases">
        <title>Comparative Genomics and Epigenetics of Sporosarcina ureae.</title>
        <authorList>
            <person name="Oliver A.S."/>
            <person name="Cooper K.K."/>
        </authorList>
    </citation>
    <scope>NUCLEOTIDE SEQUENCE [LARGE SCALE GENOMIC DNA]</scope>
    <source>
        <strain evidence="2 3">S204</strain>
    </source>
</reference>
<gene>
    <name evidence="2" type="ORF">SporoS204_04240</name>
</gene>
<dbReference type="RefSeq" id="WP_029055127.1">
    <property type="nucleotide sequence ID" value="NZ_CP015108.1"/>
</dbReference>
<proteinExistence type="predicted"/>
<evidence type="ECO:0000313" key="2">
    <source>
        <dbReference type="EMBL" id="ARF13462.1"/>
    </source>
</evidence>
<keyword evidence="3" id="KW-1185">Reference proteome</keyword>